<dbReference type="HAMAP" id="MF_00052_B">
    <property type="entry name" value="RNase_HII_B"/>
    <property type="match status" value="1"/>
</dbReference>
<dbReference type="InterPro" id="IPR024567">
    <property type="entry name" value="RNase_HII/HIII_dom"/>
</dbReference>
<feature type="binding site" evidence="14 15">
    <location>
        <position position="21"/>
    </location>
    <ligand>
        <name>a divalent metal cation</name>
        <dbReference type="ChEBI" id="CHEBI:60240"/>
    </ligand>
</feature>
<evidence type="ECO:0000256" key="7">
    <source>
        <dbReference type="ARBA" id="ARBA00019179"/>
    </source>
</evidence>
<evidence type="ECO:0000256" key="14">
    <source>
        <dbReference type="HAMAP-Rule" id="MF_00052"/>
    </source>
</evidence>
<dbReference type="AlphaFoldDB" id="A0A191ZK16"/>
<keyword evidence="10 14" id="KW-0479">Metal-binding</keyword>
<comment type="similarity">
    <text evidence="5 14 16">Belongs to the RNase HII family.</text>
</comment>
<evidence type="ECO:0000256" key="15">
    <source>
        <dbReference type="PROSITE-ProRule" id="PRU01319"/>
    </source>
</evidence>
<proteinExistence type="inferred from homology"/>
<accession>A0A191ZK16</accession>
<dbReference type="PROSITE" id="PS51975">
    <property type="entry name" value="RNASE_H_2"/>
    <property type="match status" value="1"/>
</dbReference>
<dbReference type="EMBL" id="CP016027">
    <property type="protein sequence ID" value="ANJ68187.1"/>
    <property type="molecule type" value="Genomic_DNA"/>
</dbReference>
<dbReference type="PANTHER" id="PTHR10954:SF18">
    <property type="entry name" value="RIBONUCLEASE HII"/>
    <property type="match status" value="1"/>
</dbReference>
<dbReference type="RefSeq" id="WP_066102524.1">
    <property type="nucleotide sequence ID" value="NZ_CP016027.1"/>
</dbReference>
<dbReference type="SUPFAM" id="SSF53098">
    <property type="entry name" value="Ribonuclease H-like"/>
    <property type="match status" value="1"/>
</dbReference>
<keyword evidence="8 14" id="KW-0963">Cytoplasm</keyword>
<evidence type="ECO:0000256" key="12">
    <source>
        <dbReference type="ARBA" id="ARBA00022801"/>
    </source>
</evidence>
<dbReference type="GO" id="GO:0043137">
    <property type="term" value="P:DNA replication, removal of RNA primer"/>
    <property type="evidence" value="ECO:0007669"/>
    <property type="project" value="TreeGrafter"/>
</dbReference>
<dbReference type="GO" id="GO:0004523">
    <property type="term" value="F:RNA-DNA hybrid ribonuclease activity"/>
    <property type="evidence" value="ECO:0007669"/>
    <property type="project" value="UniProtKB-UniRule"/>
</dbReference>
<name>A0A191ZK16_9GAMM</name>
<comment type="subcellular location">
    <subcellularLocation>
        <location evidence="4 14">Cytoplasm</location>
    </subcellularLocation>
</comment>
<dbReference type="GO" id="GO:0003723">
    <property type="term" value="F:RNA binding"/>
    <property type="evidence" value="ECO:0007669"/>
    <property type="project" value="UniProtKB-UniRule"/>
</dbReference>
<evidence type="ECO:0000256" key="10">
    <source>
        <dbReference type="ARBA" id="ARBA00022723"/>
    </source>
</evidence>
<evidence type="ECO:0000313" key="19">
    <source>
        <dbReference type="Proteomes" id="UP000078596"/>
    </source>
</evidence>
<dbReference type="InterPro" id="IPR022898">
    <property type="entry name" value="RNase_HII"/>
</dbReference>
<feature type="domain" description="RNase H type-2" evidence="17">
    <location>
        <begin position="14"/>
        <end position="207"/>
    </location>
</feature>
<evidence type="ECO:0000259" key="17">
    <source>
        <dbReference type="PROSITE" id="PS51975"/>
    </source>
</evidence>
<evidence type="ECO:0000256" key="1">
    <source>
        <dbReference type="ARBA" id="ARBA00000077"/>
    </source>
</evidence>
<evidence type="ECO:0000256" key="16">
    <source>
        <dbReference type="RuleBase" id="RU003515"/>
    </source>
</evidence>
<dbReference type="Proteomes" id="UP000078596">
    <property type="component" value="Chromosome"/>
</dbReference>
<keyword evidence="12 14" id="KW-0378">Hydrolase</keyword>
<dbReference type="InterPro" id="IPR012337">
    <property type="entry name" value="RNaseH-like_sf"/>
</dbReference>
<keyword evidence="11 14" id="KW-0255">Endonuclease</keyword>
<comment type="catalytic activity">
    <reaction evidence="1 14 15 16">
        <text>Endonucleolytic cleavage to 5'-phosphomonoester.</text>
        <dbReference type="EC" id="3.1.26.4"/>
    </reaction>
</comment>
<protein>
    <recommendedName>
        <fullName evidence="7 14">Ribonuclease HII</fullName>
        <shortName evidence="14">RNase HII</shortName>
        <ecNumber evidence="6 14">3.1.26.4</ecNumber>
    </recommendedName>
</protein>
<dbReference type="KEGG" id="haz:A9404_00770"/>
<dbReference type="OrthoDB" id="9803420at2"/>
<evidence type="ECO:0000256" key="9">
    <source>
        <dbReference type="ARBA" id="ARBA00022722"/>
    </source>
</evidence>
<organism evidence="18 19">
    <name type="scientific">Halothiobacillus diazotrophicus</name>
    <dbReference type="NCBI Taxonomy" id="1860122"/>
    <lineage>
        <taxon>Bacteria</taxon>
        <taxon>Pseudomonadati</taxon>
        <taxon>Pseudomonadota</taxon>
        <taxon>Gammaproteobacteria</taxon>
        <taxon>Chromatiales</taxon>
        <taxon>Halothiobacillaceae</taxon>
        <taxon>Halothiobacillus</taxon>
    </lineage>
</organism>
<evidence type="ECO:0000256" key="5">
    <source>
        <dbReference type="ARBA" id="ARBA00007383"/>
    </source>
</evidence>
<evidence type="ECO:0000256" key="8">
    <source>
        <dbReference type="ARBA" id="ARBA00022490"/>
    </source>
</evidence>
<dbReference type="STRING" id="1860122.A9404_00770"/>
<dbReference type="PANTHER" id="PTHR10954">
    <property type="entry name" value="RIBONUCLEASE H2 SUBUNIT A"/>
    <property type="match status" value="1"/>
</dbReference>
<reference evidence="18 19" key="1">
    <citation type="submission" date="2016-06" db="EMBL/GenBank/DDBJ databases">
        <title>Insight into the functional genes involving in sulfur oxidation in Pearl River water.</title>
        <authorList>
            <person name="Luo J."/>
            <person name="Tan X."/>
            <person name="Lin W."/>
        </authorList>
    </citation>
    <scope>NUCLEOTIDE SEQUENCE [LARGE SCALE GENOMIC DNA]</scope>
    <source>
        <strain evidence="18 19">LS2</strain>
    </source>
</reference>
<dbReference type="InterPro" id="IPR036397">
    <property type="entry name" value="RNaseH_sf"/>
</dbReference>
<dbReference type="GO" id="GO:0005737">
    <property type="term" value="C:cytoplasm"/>
    <property type="evidence" value="ECO:0007669"/>
    <property type="project" value="UniProtKB-SubCell"/>
</dbReference>
<comment type="cofactor">
    <cofactor evidence="14 15">
        <name>Mn(2+)</name>
        <dbReference type="ChEBI" id="CHEBI:29035"/>
    </cofactor>
    <cofactor evidence="14 15">
        <name>Mg(2+)</name>
        <dbReference type="ChEBI" id="CHEBI:18420"/>
    </cofactor>
    <text evidence="14 15">Manganese or magnesium. Binds 1 divalent metal ion per monomer in the absence of substrate. May bind a second metal ion after substrate binding.</text>
</comment>
<dbReference type="CDD" id="cd07182">
    <property type="entry name" value="RNase_HII_bacteria_HII_like"/>
    <property type="match status" value="1"/>
</dbReference>
<dbReference type="GO" id="GO:0030145">
    <property type="term" value="F:manganese ion binding"/>
    <property type="evidence" value="ECO:0007669"/>
    <property type="project" value="UniProtKB-UniRule"/>
</dbReference>
<feature type="binding site" evidence="14 15">
    <location>
        <position position="115"/>
    </location>
    <ligand>
        <name>a divalent metal cation</name>
        <dbReference type="ChEBI" id="CHEBI:60240"/>
    </ligand>
</feature>
<dbReference type="Pfam" id="PF01351">
    <property type="entry name" value="RNase_HII"/>
    <property type="match status" value="1"/>
</dbReference>
<evidence type="ECO:0000313" key="18">
    <source>
        <dbReference type="EMBL" id="ANJ68187.1"/>
    </source>
</evidence>
<evidence type="ECO:0000256" key="11">
    <source>
        <dbReference type="ARBA" id="ARBA00022759"/>
    </source>
</evidence>
<dbReference type="GO" id="GO:0006298">
    <property type="term" value="P:mismatch repair"/>
    <property type="evidence" value="ECO:0007669"/>
    <property type="project" value="TreeGrafter"/>
</dbReference>
<evidence type="ECO:0000256" key="13">
    <source>
        <dbReference type="ARBA" id="ARBA00023211"/>
    </source>
</evidence>
<keyword evidence="13 14" id="KW-0464">Manganese</keyword>
<dbReference type="EC" id="3.1.26.4" evidence="6 14"/>
<keyword evidence="9 14" id="KW-0540">Nuclease</keyword>
<evidence type="ECO:0000256" key="3">
    <source>
        <dbReference type="ARBA" id="ARBA00004065"/>
    </source>
</evidence>
<feature type="binding site" evidence="14 15">
    <location>
        <position position="20"/>
    </location>
    <ligand>
        <name>a divalent metal cation</name>
        <dbReference type="ChEBI" id="CHEBI:60240"/>
    </ligand>
</feature>
<dbReference type="Gene3D" id="3.30.420.10">
    <property type="entry name" value="Ribonuclease H-like superfamily/Ribonuclease H"/>
    <property type="match status" value="1"/>
</dbReference>
<comment type="function">
    <text evidence="3 14 16">Endonuclease that specifically degrades the RNA of RNA-DNA hybrids.</text>
</comment>
<keyword evidence="19" id="KW-1185">Reference proteome</keyword>
<dbReference type="InterPro" id="IPR001352">
    <property type="entry name" value="RNase_HII/HIII"/>
</dbReference>
<sequence length="207" mass="22701">MRQGSLFCVEQDTGWYAGVDEAGRGPLAGPVVAAAVVLHPDRPIDGANDSKKLTERQRERLFDRIRGEAHAYAIAEASVAEIDQLNILHASMLAMRRAVQELVDRGIVLDRVHVDGNRCPSPLPLLCHPIVGGDATDAAIACASILAKVTRDRLMCAHAETYPEYEFARHKGYPTPRHRALLVELGPSPIHRMSFAPVRQAMRRDGA</sequence>
<dbReference type="GO" id="GO:0032299">
    <property type="term" value="C:ribonuclease H2 complex"/>
    <property type="evidence" value="ECO:0007669"/>
    <property type="project" value="TreeGrafter"/>
</dbReference>
<gene>
    <name evidence="14" type="primary">rnhB</name>
    <name evidence="18" type="ORF">A9404_00770</name>
</gene>
<dbReference type="NCBIfam" id="NF000595">
    <property type="entry name" value="PRK00015.1-3"/>
    <property type="match status" value="1"/>
</dbReference>
<evidence type="ECO:0000256" key="6">
    <source>
        <dbReference type="ARBA" id="ARBA00012180"/>
    </source>
</evidence>
<evidence type="ECO:0000256" key="4">
    <source>
        <dbReference type="ARBA" id="ARBA00004496"/>
    </source>
</evidence>
<comment type="cofactor">
    <cofactor evidence="2">
        <name>Mg(2+)</name>
        <dbReference type="ChEBI" id="CHEBI:18420"/>
    </cofactor>
</comment>
<evidence type="ECO:0000256" key="2">
    <source>
        <dbReference type="ARBA" id="ARBA00001946"/>
    </source>
</evidence>